<dbReference type="Gene3D" id="1.10.10.10">
    <property type="entry name" value="Winged helix-like DNA-binding domain superfamily/Winged helix DNA-binding domain"/>
    <property type="match status" value="1"/>
</dbReference>
<feature type="domain" description="HTH marR-type" evidence="4">
    <location>
        <begin position="1"/>
        <end position="132"/>
    </location>
</feature>
<organism evidence="5 6">
    <name type="scientific">Oceanobacillus indicireducens</name>
    <dbReference type="NCBI Taxonomy" id="1004261"/>
    <lineage>
        <taxon>Bacteria</taxon>
        <taxon>Bacillati</taxon>
        <taxon>Bacillota</taxon>
        <taxon>Bacilli</taxon>
        <taxon>Bacillales</taxon>
        <taxon>Bacillaceae</taxon>
        <taxon>Oceanobacillus</taxon>
    </lineage>
</organism>
<keyword evidence="6" id="KW-1185">Reference proteome</keyword>
<reference evidence="5" key="2">
    <citation type="submission" date="2020-09" db="EMBL/GenBank/DDBJ databases">
        <authorList>
            <person name="Sun Q."/>
            <person name="Ohkuma M."/>
        </authorList>
    </citation>
    <scope>NUCLEOTIDE SEQUENCE</scope>
    <source>
        <strain evidence="5">JCM 17251</strain>
    </source>
</reference>
<keyword evidence="1" id="KW-0805">Transcription regulation</keyword>
<protein>
    <submittedName>
        <fullName evidence="5">MarR family transcriptional regulator</fullName>
    </submittedName>
</protein>
<dbReference type="Pfam" id="PF01047">
    <property type="entry name" value="MarR"/>
    <property type="match status" value="1"/>
</dbReference>
<dbReference type="PANTHER" id="PTHR42756:SF1">
    <property type="entry name" value="TRANSCRIPTIONAL REPRESSOR OF EMRAB OPERON"/>
    <property type="match status" value="1"/>
</dbReference>
<dbReference type="SUPFAM" id="SSF46785">
    <property type="entry name" value="Winged helix' DNA-binding domain"/>
    <property type="match status" value="1"/>
</dbReference>
<dbReference type="InterPro" id="IPR036390">
    <property type="entry name" value="WH_DNA-bd_sf"/>
</dbReference>
<sequence length="141" mass="16797">MEGFFQRYLSLYRPLISKLNELLSDHGLSYSLWQVIFYLNNNGPSTLVEIANYYNVEKPTITRRVHRLEEMQIIKPIPSEDRREKIIQLTDLGKEIYRTCRIKITDLENHVMEGITKEEQLAAYHIFPKLQENIRADNERE</sequence>
<dbReference type="PRINTS" id="PR00598">
    <property type="entry name" value="HTHMARR"/>
</dbReference>
<dbReference type="InterPro" id="IPR036388">
    <property type="entry name" value="WH-like_DNA-bd_sf"/>
</dbReference>
<dbReference type="EMBL" id="BMOS01000022">
    <property type="protein sequence ID" value="GGN62074.1"/>
    <property type="molecule type" value="Genomic_DNA"/>
</dbReference>
<name>A0A917Y089_9BACI</name>
<dbReference type="GO" id="GO:0003677">
    <property type="term" value="F:DNA binding"/>
    <property type="evidence" value="ECO:0007669"/>
    <property type="project" value="UniProtKB-KW"/>
</dbReference>
<dbReference type="RefSeq" id="WP_188858291.1">
    <property type="nucleotide sequence ID" value="NZ_BMOS01000022.1"/>
</dbReference>
<dbReference type="GO" id="GO:0003700">
    <property type="term" value="F:DNA-binding transcription factor activity"/>
    <property type="evidence" value="ECO:0007669"/>
    <property type="project" value="InterPro"/>
</dbReference>
<evidence type="ECO:0000256" key="1">
    <source>
        <dbReference type="ARBA" id="ARBA00023015"/>
    </source>
</evidence>
<dbReference type="InterPro" id="IPR000835">
    <property type="entry name" value="HTH_MarR-typ"/>
</dbReference>
<evidence type="ECO:0000256" key="2">
    <source>
        <dbReference type="ARBA" id="ARBA00023125"/>
    </source>
</evidence>
<dbReference type="Proteomes" id="UP000624041">
    <property type="component" value="Unassembled WGS sequence"/>
</dbReference>
<reference evidence="5" key="1">
    <citation type="journal article" date="2014" name="Int. J. Syst. Evol. Microbiol.">
        <title>Complete genome sequence of Corynebacterium casei LMG S-19264T (=DSM 44701T), isolated from a smear-ripened cheese.</title>
        <authorList>
            <consortium name="US DOE Joint Genome Institute (JGI-PGF)"/>
            <person name="Walter F."/>
            <person name="Albersmeier A."/>
            <person name="Kalinowski J."/>
            <person name="Ruckert C."/>
        </authorList>
    </citation>
    <scope>NUCLEOTIDE SEQUENCE</scope>
    <source>
        <strain evidence="5">JCM 17251</strain>
    </source>
</reference>
<evidence type="ECO:0000313" key="6">
    <source>
        <dbReference type="Proteomes" id="UP000624041"/>
    </source>
</evidence>
<dbReference type="PROSITE" id="PS50995">
    <property type="entry name" value="HTH_MARR_2"/>
    <property type="match status" value="1"/>
</dbReference>
<keyword evidence="2" id="KW-0238">DNA-binding</keyword>
<comment type="caution">
    <text evidence="5">The sequence shown here is derived from an EMBL/GenBank/DDBJ whole genome shotgun (WGS) entry which is preliminary data.</text>
</comment>
<evidence type="ECO:0000313" key="5">
    <source>
        <dbReference type="EMBL" id="GGN62074.1"/>
    </source>
</evidence>
<accession>A0A917Y089</accession>
<proteinExistence type="predicted"/>
<evidence type="ECO:0000259" key="4">
    <source>
        <dbReference type="PROSITE" id="PS50995"/>
    </source>
</evidence>
<gene>
    <name evidence="5" type="ORF">GCM10007971_27660</name>
</gene>
<keyword evidence="3" id="KW-0804">Transcription</keyword>
<dbReference type="PANTHER" id="PTHR42756">
    <property type="entry name" value="TRANSCRIPTIONAL REGULATOR, MARR"/>
    <property type="match status" value="1"/>
</dbReference>
<dbReference type="AlphaFoldDB" id="A0A917Y089"/>
<dbReference type="SMART" id="SM00347">
    <property type="entry name" value="HTH_MARR"/>
    <property type="match status" value="1"/>
</dbReference>
<evidence type="ECO:0000256" key="3">
    <source>
        <dbReference type="ARBA" id="ARBA00023163"/>
    </source>
</evidence>